<evidence type="ECO:0000256" key="1">
    <source>
        <dbReference type="SAM" id="MobiDB-lite"/>
    </source>
</evidence>
<dbReference type="Proteomes" id="UP000030762">
    <property type="component" value="Unassembled WGS sequence"/>
</dbReference>
<dbReference type="PROSITE" id="PS50096">
    <property type="entry name" value="IQ"/>
    <property type="match status" value="3"/>
</dbReference>
<dbReference type="OrthoDB" id="76625at2759"/>
<feature type="region of interest" description="Disordered" evidence="1">
    <location>
        <begin position="292"/>
        <end position="344"/>
    </location>
</feature>
<dbReference type="Pfam" id="PF00612">
    <property type="entry name" value="IQ"/>
    <property type="match status" value="3"/>
</dbReference>
<protein>
    <submittedName>
        <fullName evidence="2">Uncharacterized protein</fullName>
    </submittedName>
</protein>
<proteinExistence type="predicted"/>
<feature type="compositionally biased region" description="Basic and acidic residues" evidence="1">
    <location>
        <begin position="292"/>
        <end position="304"/>
    </location>
</feature>
<dbReference type="VEuPathDB" id="FungiDB:SDRG_16973"/>
<dbReference type="AlphaFoldDB" id="T0PIE8"/>
<reference evidence="2 3" key="1">
    <citation type="submission" date="2012-04" db="EMBL/GenBank/DDBJ databases">
        <title>The Genome Sequence of Saprolegnia declina VS20.</title>
        <authorList>
            <consortium name="The Broad Institute Genome Sequencing Platform"/>
            <person name="Russ C."/>
            <person name="Nusbaum C."/>
            <person name="Tyler B."/>
            <person name="van West P."/>
            <person name="Dieguez-Uribeondo J."/>
            <person name="de Bruijn I."/>
            <person name="Tripathy S."/>
            <person name="Jiang R."/>
            <person name="Young S.K."/>
            <person name="Zeng Q."/>
            <person name="Gargeya S."/>
            <person name="Fitzgerald M."/>
            <person name="Haas B."/>
            <person name="Abouelleil A."/>
            <person name="Alvarado L."/>
            <person name="Arachchi H.M."/>
            <person name="Berlin A."/>
            <person name="Chapman S.B."/>
            <person name="Goldberg J."/>
            <person name="Griggs A."/>
            <person name="Gujja S."/>
            <person name="Hansen M."/>
            <person name="Howarth C."/>
            <person name="Imamovic A."/>
            <person name="Larimer J."/>
            <person name="McCowen C."/>
            <person name="Montmayeur A."/>
            <person name="Murphy C."/>
            <person name="Neiman D."/>
            <person name="Pearson M."/>
            <person name="Priest M."/>
            <person name="Roberts A."/>
            <person name="Saif S."/>
            <person name="Shea T."/>
            <person name="Sisk P."/>
            <person name="Sykes S."/>
            <person name="Wortman J."/>
            <person name="Nusbaum C."/>
            <person name="Birren B."/>
        </authorList>
    </citation>
    <scope>NUCLEOTIDE SEQUENCE [LARGE SCALE GENOMIC DNA]</scope>
    <source>
        <strain evidence="2 3">VS20</strain>
    </source>
</reference>
<keyword evidence="3" id="KW-1185">Reference proteome</keyword>
<accession>T0PIE8</accession>
<feature type="compositionally biased region" description="Polar residues" evidence="1">
    <location>
        <begin position="335"/>
        <end position="344"/>
    </location>
</feature>
<dbReference type="eggNOG" id="ENOG502S3QN">
    <property type="taxonomic scope" value="Eukaryota"/>
</dbReference>
<organism evidence="2 3">
    <name type="scientific">Saprolegnia diclina (strain VS20)</name>
    <dbReference type="NCBI Taxonomy" id="1156394"/>
    <lineage>
        <taxon>Eukaryota</taxon>
        <taxon>Sar</taxon>
        <taxon>Stramenopiles</taxon>
        <taxon>Oomycota</taxon>
        <taxon>Saprolegniomycetes</taxon>
        <taxon>Saprolegniales</taxon>
        <taxon>Saprolegniaceae</taxon>
        <taxon>Saprolegnia</taxon>
    </lineage>
</organism>
<dbReference type="InterPro" id="IPR000048">
    <property type="entry name" value="IQ_motif_EF-hand-BS"/>
</dbReference>
<dbReference type="InParanoid" id="T0PIE8"/>
<dbReference type="Gene3D" id="1.20.5.190">
    <property type="match status" value="2"/>
</dbReference>
<evidence type="ECO:0000313" key="2">
    <source>
        <dbReference type="EMBL" id="EQC25144.1"/>
    </source>
</evidence>
<dbReference type="EMBL" id="JH767302">
    <property type="protein sequence ID" value="EQC25144.1"/>
    <property type="molecule type" value="Genomic_DNA"/>
</dbReference>
<gene>
    <name evidence="2" type="ORF">SDRG_16973</name>
</gene>
<dbReference type="GeneID" id="19957700"/>
<dbReference type="RefSeq" id="XP_008621426.1">
    <property type="nucleotide sequence ID" value="XM_008623204.1"/>
</dbReference>
<name>T0PIE8_SAPDV</name>
<dbReference type="OMA" id="PLAKHMD"/>
<sequence length="344" mass="39778">MLSLNTYGLARPSLNQASSVHLPRLQASPHHSNAAASVGKLAQQRRNIHPLFQTSGFDYGRVVDFQDLGLHLSPVKRPLAKHMDFTSTFIEGPFTDSSLGSLDMKKKRLVLSDRLQAERKVRTKDKYDEKQLQLSFKREIRRELREKRRLEMLEQAAAATTIQRYARGMLTRNRLWRQHLAVQNAAATRIQGFCRSHMQIFDAKCQLQRIKQRRWDDAAAVIQRRVRSFLQRQAAKRELARRRKARDDRRQEMLLRADRVRAAAATTIQKIIRGILVRRHVQAKKLLHDRSRISLSREQRDAAKKPAKAKAPPRLAPKPPKKRGVRNDGMYARRVSSSETLPTE</sequence>
<evidence type="ECO:0000313" key="3">
    <source>
        <dbReference type="Proteomes" id="UP000030762"/>
    </source>
</evidence>
<dbReference type="SMART" id="SM00015">
    <property type="entry name" value="IQ"/>
    <property type="match status" value="4"/>
</dbReference>